<accession>A0A2K1J0I7</accession>
<protein>
    <submittedName>
        <fullName evidence="1 2">Uncharacterized protein</fullName>
    </submittedName>
</protein>
<organism evidence="1">
    <name type="scientific">Physcomitrium patens</name>
    <name type="common">Spreading-leaved earth moss</name>
    <name type="synonym">Physcomitrella patens</name>
    <dbReference type="NCBI Taxonomy" id="3218"/>
    <lineage>
        <taxon>Eukaryota</taxon>
        <taxon>Viridiplantae</taxon>
        <taxon>Streptophyta</taxon>
        <taxon>Embryophyta</taxon>
        <taxon>Bryophyta</taxon>
        <taxon>Bryophytina</taxon>
        <taxon>Bryopsida</taxon>
        <taxon>Funariidae</taxon>
        <taxon>Funariales</taxon>
        <taxon>Funariaceae</taxon>
        <taxon>Physcomitrium</taxon>
    </lineage>
</organism>
<evidence type="ECO:0000313" key="1">
    <source>
        <dbReference type="EMBL" id="PNR35042.1"/>
    </source>
</evidence>
<reference evidence="1 3" key="1">
    <citation type="journal article" date="2008" name="Science">
        <title>The Physcomitrella genome reveals evolutionary insights into the conquest of land by plants.</title>
        <authorList>
            <person name="Rensing S."/>
            <person name="Lang D."/>
            <person name="Zimmer A."/>
            <person name="Terry A."/>
            <person name="Salamov A."/>
            <person name="Shapiro H."/>
            <person name="Nishiyama T."/>
            <person name="Perroud P.-F."/>
            <person name="Lindquist E."/>
            <person name="Kamisugi Y."/>
            <person name="Tanahashi T."/>
            <person name="Sakakibara K."/>
            <person name="Fujita T."/>
            <person name="Oishi K."/>
            <person name="Shin-I T."/>
            <person name="Kuroki Y."/>
            <person name="Toyoda A."/>
            <person name="Suzuki Y."/>
            <person name="Hashimoto A."/>
            <person name="Yamaguchi K."/>
            <person name="Sugano A."/>
            <person name="Kohara Y."/>
            <person name="Fujiyama A."/>
            <person name="Anterola A."/>
            <person name="Aoki S."/>
            <person name="Ashton N."/>
            <person name="Barbazuk W.B."/>
            <person name="Barker E."/>
            <person name="Bennetzen J."/>
            <person name="Bezanilla M."/>
            <person name="Blankenship R."/>
            <person name="Cho S.H."/>
            <person name="Dutcher S."/>
            <person name="Estelle M."/>
            <person name="Fawcett J.A."/>
            <person name="Gundlach H."/>
            <person name="Hanada K."/>
            <person name="Heyl A."/>
            <person name="Hicks K.A."/>
            <person name="Hugh J."/>
            <person name="Lohr M."/>
            <person name="Mayer K."/>
            <person name="Melkozernov A."/>
            <person name="Murata T."/>
            <person name="Nelson D."/>
            <person name="Pils B."/>
            <person name="Prigge M."/>
            <person name="Reiss B."/>
            <person name="Renner T."/>
            <person name="Rombauts S."/>
            <person name="Rushton P."/>
            <person name="Sanderfoot A."/>
            <person name="Schween G."/>
            <person name="Shiu S.-H."/>
            <person name="Stueber K."/>
            <person name="Theodoulou F.L."/>
            <person name="Tu H."/>
            <person name="Van de Peer Y."/>
            <person name="Verrier P.J."/>
            <person name="Waters E."/>
            <person name="Wood A."/>
            <person name="Yang L."/>
            <person name="Cove D."/>
            <person name="Cuming A."/>
            <person name="Hasebe M."/>
            <person name="Lucas S."/>
            <person name="Mishler D.B."/>
            <person name="Reski R."/>
            <person name="Grigoriev I."/>
            <person name="Quatrano R.S."/>
            <person name="Boore J.L."/>
        </authorList>
    </citation>
    <scope>NUCLEOTIDE SEQUENCE [LARGE SCALE GENOMIC DNA]</scope>
    <source>
        <strain evidence="2 3">cv. Gransden 2004</strain>
    </source>
</reference>
<dbReference type="EnsemblPlants" id="Pp3c18_9930V3.1">
    <property type="protein sequence ID" value="Pp3c18_9930V3.1"/>
    <property type="gene ID" value="Pp3c18_9930"/>
</dbReference>
<dbReference type="InParanoid" id="A0A2K1J0I7"/>
<dbReference type="AlphaFoldDB" id="A0A2K1J0I7"/>
<evidence type="ECO:0000313" key="2">
    <source>
        <dbReference type="EnsemblPlants" id="Pp3c18_9930V3.1"/>
    </source>
</evidence>
<dbReference type="Proteomes" id="UP000006727">
    <property type="component" value="Chromosome 18"/>
</dbReference>
<reference evidence="2" key="3">
    <citation type="submission" date="2020-12" db="UniProtKB">
        <authorList>
            <consortium name="EnsemblPlants"/>
        </authorList>
    </citation>
    <scope>IDENTIFICATION</scope>
</reference>
<keyword evidence="3" id="KW-1185">Reference proteome</keyword>
<dbReference type="EnsemblPlants" id="Pp3c18_9930V3.2">
    <property type="protein sequence ID" value="Pp3c18_9930V3.2"/>
    <property type="gene ID" value="Pp3c18_9930"/>
</dbReference>
<gene>
    <name evidence="1" type="ORF">PHYPA_022941</name>
</gene>
<name>A0A2K1J0I7_PHYPA</name>
<sequence>MVKSRSRQTNAASTEILEGRLDHQQVACAADPGLDSPLFFLHRNVSFFPSISRGSHSKDRKRRLFFLFAACIRRSDLYYDIV</sequence>
<dbReference type="Gramene" id="Pp3c18_9930V3.1">
    <property type="protein sequence ID" value="Pp3c18_9930V3.1"/>
    <property type="gene ID" value="Pp3c18_9930"/>
</dbReference>
<dbReference type="Gramene" id="Pp3c18_9930V3.2">
    <property type="protein sequence ID" value="Pp3c18_9930V3.2"/>
    <property type="gene ID" value="Pp3c18_9930"/>
</dbReference>
<evidence type="ECO:0000313" key="3">
    <source>
        <dbReference type="Proteomes" id="UP000006727"/>
    </source>
</evidence>
<reference evidence="1 3" key="2">
    <citation type="journal article" date="2018" name="Plant J.">
        <title>The Physcomitrella patens chromosome-scale assembly reveals moss genome structure and evolution.</title>
        <authorList>
            <person name="Lang D."/>
            <person name="Ullrich K.K."/>
            <person name="Murat F."/>
            <person name="Fuchs J."/>
            <person name="Jenkins J."/>
            <person name="Haas F.B."/>
            <person name="Piednoel M."/>
            <person name="Gundlach H."/>
            <person name="Van Bel M."/>
            <person name="Meyberg R."/>
            <person name="Vives C."/>
            <person name="Morata J."/>
            <person name="Symeonidi A."/>
            <person name="Hiss M."/>
            <person name="Muchero W."/>
            <person name="Kamisugi Y."/>
            <person name="Saleh O."/>
            <person name="Blanc G."/>
            <person name="Decker E.L."/>
            <person name="van Gessel N."/>
            <person name="Grimwood J."/>
            <person name="Hayes R.D."/>
            <person name="Graham S.W."/>
            <person name="Gunter L.E."/>
            <person name="McDaniel S.F."/>
            <person name="Hoernstein S.N.W."/>
            <person name="Larsson A."/>
            <person name="Li F.W."/>
            <person name="Perroud P.F."/>
            <person name="Phillips J."/>
            <person name="Ranjan P."/>
            <person name="Rokshar D.S."/>
            <person name="Rothfels C.J."/>
            <person name="Schneider L."/>
            <person name="Shu S."/>
            <person name="Stevenson D.W."/>
            <person name="Thummler F."/>
            <person name="Tillich M."/>
            <person name="Villarreal Aguilar J.C."/>
            <person name="Widiez T."/>
            <person name="Wong G.K."/>
            <person name="Wymore A."/>
            <person name="Zhang Y."/>
            <person name="Zimmer A.D."/>
            <person name="Quatrano R.S."/>
            <person name="Mayer K.F.X."/>
            <person name="Goodstein D."/>
            <person name="Casacuberta J.M."/>
            <person name="Vandepoele K."/>
            <person name="Reski R."/>
            <person name="Cuming A.C."/>
            <person name="Tuskan G.A."/>
            <person name="Maumus F."/>
            <person name="Salse J."/>
            <person name="Schmutz J."/>
            <person name="Rensing S.A."/>
        </authorList>
    </citation>
    <scope>NUCLEOTIDE SEQUENCE [LARGE SCALE GENOMIC DNA]</scope>
    <source>
        <strain evidence="2 3">cv. Gransden 2004</strain>
    </source>
</reference>
<dbReference type="EMBL" id="ABEU02000018">
    <property type="protein sequence ID" value="PNR35042.1"/>
    <property type="molecule type" value="Genomic_DNA"/>
</dbReference>
<proteinExistence type="predicted"/>